<dbReference type="EMBL" id="JAWZYT010001907">
    <property type="protein sequence ID" value="KAK4308271.1"/>
    <property type="molecule type" value="Genomic_DNA"/>
</dbReference>
<evidence type="ECO:0000256" key="11">
    <source>
        <dbReference type="ARBA" id="ARBA00023286"/>
    </source>
</evidence>
<dbReference type="Gene3D" id="1.10.287.70">
    <property type="match status" value="1"/>
</dbReference>
<evidence type="ECO:0000259" key="15">
    <source>
        <dbReference type="Pfam" id="PF00060"/>
    </source>
</evidence>
<dbReference type="Gene3D" id="3.40.190.10">
    <property type="entry name" value="Periplasmic binding protein-like II"/>
    <property type="match status" value="1"/>
</dbReference>
<feature type="transmembrane region" description="Helical" evidence="13">
    <location>
        <begin position="467"/>
        <end position="488"/>
    </location>
</feature>
<keyword evidence="4" id="KW-1003">Cell membrane</keyword>
<feature type="transmembrane region" description="Helical" evidence="13">
    <location>
        <begin position="663"/>
        <end position="685"/>
    </location>
</feature>
<keyword evidence="6 13" id="KW-1133">Transmembrane helix</keyword>
<protein>
    <submittedName>
        <fullName evidence="17">Uncharacterized protein</fullName>
    </submittedName>
</protein>
<evidence type="ECO:0000256" key="6">
    <source>
        <dbReference type="ARBA" id="ARBA00022989"/>
    </source>
</evidence>
<evidence type="ECO:0000256" key="5">
    <source>
        <dbReference type="ARBA" id="ARBA00022692"/>
    </source>
</evidence>
<dbReference type="GO" id="GO:0005886">
    <property type="term" value="C:plasma membrane"/>
    <property type="evidence" value="ECO:0007669"/>
    <property type="project" value="UniProtKB-SubCell"/>
</dbReference>
<keyword evidence="14" id="KW-0732">Signal</keyword>
<organism evidence="17 18">
    <name type="scientific">Petrolisthes manimaculis</name>
    <dbReference type="NCBI Taxonomy" id="1843537"/>
    <lineage>
        <taxon>Eukaryota</taxon>
        <taxon>Metazoa</taxon>
        <taxon>Ecdysozoa</taxon>
        <taxon>Arthropoda</taxon>
        <taxon>Crustacea</taxon>
        <taxon>Multicrustacea</taxon>
        <taxon>Malacostraca</taxon>
        <taxon>Eumalacostraca</taxon>
        <taxon>Eucarida</taxon>
        <taxon>Decapoda</taxon>
        <taxon>Pleocyemata</taxon>
        <taxon>Anomura</taxon>
        <taxon>Galatheoidea</taxon>
        <taxon>Porcellanidae</taxon>
        <taxon>Petrolisthes</taxon>
    </lineage>
</organism>
<gene>
    <name evidence="17" type="ORF">Pmani_020024</name>
</gene>
<feature type="signal peptide" evidence="14">
    <location>
        <begin position="1"/>
        <end position="25"/>
    </location>
</feature>
<evidence type="ECO:0000256" key="13">
    <source>
        <dbReference type="SAM" id="Phobius"/>
    </source>
</evidence>
<keyword evidence="12" id="KW-0407">Ion channel</keyword>
<feature type="domain" description="Ionotropic glutamate receptor L-glutamate and glycine-binding" evidence="16">
    <location>
        <begin position="272"/>
        <end position="378"/>
    </location>
</feature>
<evidence type="ECO:0000256" key="3">
    <source>
        <dbReference type="ARBA" id="ARBA00022448"/>
    </source>
</evidence>
<name>A0AAE1U501_9EUCA</name>
<evidence type="ECO:0000256" key="8">
    <source>
        <dbReference type="ARBA" id="ARBA00023136"/>
    </source>
</evidence>
<proteinExistence type="inferred from homology"/>
<keyword evidence="10" id="KW-0325">Glycoprotein</keyword>
<keyword evidence="7" id="KW-0406">Ion transport</keyword>
<reference evidence="17" key="1">
    <citation type="submission" date="2023-11" db="EMBL/GenBank/DDBJ databases">
        <title>Genome assemblies of two species of porcelain crab, Petrolisthes cinctipes and Petrolisthes manimaculis (Anomura: Porcellanidae).</title>
        <authorList>
            <person name="Angst P."/>
        </authorList>
    </citation>
    <scope>NUCLEOTIDE SEQUENCE</scope>
    <source>
        <strain evidence="17">PB745_02</strain>
        <tissue evidence="17">Gill</tissue>
    </source>
</reference>
<dbReference type="PANTHER" id="PTHR42643">
    <property type="entry name" value="IONOTROPIC RECEPTOR 20A-RELATED"/>
    <property type="match status" value="1"/>
</dbReference>
<dbReference type="InterPro" id="IPR019594">
    <property type="entry name" value="Glu/Gly-bd"/>
</dbReference>
<dbReference type="Proteomes" id="UP001292094">
    <property type="component" value="Unassembled WGS sequence"/>
</dbReference>
<evidence type="ECO:0000256" key="1">
    <source>
        <dbReference type="ARBA" id="ARBA00004651"/>
    </source>
</evidence>
<feature type="transmembrane region" description="Helical" evidence="13">
    <location>
        <begin position="397"/>
        <end position="417"/>
    </location>
</feature>
<comment type="subcellular location">
    <subcellularLocation>
        <location evidence="1">Cell membrane</location>
        <topology evidence="1">Multi-pass membrane protein</topology>
    </subcellularLocation>
</comment>
<dbReference type="Pfam" id="PF10613">
    <property type="entry name" value="Lig_chan-Glu_bd"/>
    <property type="match status" value="1"/>
</dbReference>
<dbReference type="InterPro" id="IPR001320">
    <property type="entry name" value="Iontro_rcpt_C"/>
</dbReference>
<comment type="caution">
    <text evidence="17">The sequence shown here is derived from an EMBL/GenBank/DDBJ whole genome shotgun (WGS) entry which is preliminary data.</text>
</comment>
<evidence type="ECO:0000256" key="14">
    <source>
        <dbReference type="SAM" id="SignalP"/>
    </source>
</evidence>
<keyword evidence="18" id="KW-1185">Reference proteome</keyword>
<dbReference type="GO" id="GO:0050906">
    <property type="term" value="P:detection of stimulus involved in sensory perception"/>
    <property type="evidence" value="ECO:0007669"/>
    <property type="project" value="UniProtKB-ARBA"/>
</dbReference>
<sequence length="687" mass="77655">MVPRRGLWLLMFLYSTRWMLPKSVAREPPLIEITRQDAESPRETIEINLSNGSQLNVCNNNHNVTIQDSYSKARSPRSAGWDGKVTMRAKNNSIDALSLRRLLMTVIQEKLSSCRLVLVYDANDLYSVVVQDLLLLLPNPRQVLKVGSSEDLLKVEWVSTGCGGYLLLLDHTQPLLTFANTHHHTWDYHGRYVFVSQRVEQVEALVATRNGKKTEHILGVVKGGQEGEWRVYMNMLYWGEGVRPVTTWRHHRFTSHSQLFPDKLTDLHGTGLRVSTFEFPPSIMYYRSDNGSLLFRYGLDVAIIETLAYVLNFTALFAEPVDGELWGNRVNGTWTGMNGELGREEIDMGVANFFVSLANLEVLEFSAPYKAEMACFMARTDPPLPRWQALAFPFHPWTWLAIFVGLVLSGPVLFLLATAVTQHNDGEEAAGLVGLSSSWQYAFGLHFREPLPFEPRMDTTRVFVLFLWLYTMILTIVYSTNLTAFLLVQKAPVSIQTIKELYNSGLEVASLGEIFLSSISLASDPYLKELTHVFQAYVSQEEIMELVMEGRSVLLESHGHVEFHTATHLGHQGVPKLRILKECFAPYSIAMVLQQHSPLKRKFDLVIGWLQKSGLISHYFRQSLRLAATTKEYGGEEEEEEAGQEAKEEGAVVALNLDHMQGVFMVAAIGWFIACLVFLTEACILKT</sequence>
<feature type="chain" id="PRO_5042042791" evidence="14">
    <location>
        <begin position="26"/>
        <end position="687"/>
    </location>
</feature>
<evidence type="ECO:0000256" key="10">
    <source>
        <dbReference type="ARBA" id="ARBA00023180"/>
    </source>
</evidence>
<evidence type="ECO:0000256" key="7">
    <source>
        <dbReference type="ARBA" id="ARBA00023065"/>
    </source>
</evidence>
<evidence type="ECO:0000256" key="12">
    <source>
        <dbReference type="ARBA" id="ARBA00023303"/>
    </source>
</evidence>
<evidence type="ECO:0000313" key="18">
    <source>
        <dbReference type="Proteomes" id="UP001292094"/>
    </source>
</evidence>
<comment type="similarity">
    <text evidence="2">Belongs to the glutamate-gated ion channel (TC 1.A.10.1) family.</text>
</comment>
<keyword evidence="3" id="KW-0813">Transport</keyword>
<evidence type="ECO:0000259" key="16">
    <source>
        <dbReference type="Pfam" id="PF10613"/>
    </source>
</evidence>
<keyword evidence="9" id="KW-0675">Receptor</keyword>
<accession>A0AAE1U501</accession>
<dbReference type="InterPro" id="IPR052192">
    <property type="entry name" value="Insect_Ionotropic_Sensory_Rcpt"/>
</dbReference>
<evidence type="ECO:0000256" key="2">
    <source>
        <dbReference type="ARBA" id="ARBA00008685"/>
    </source>
</evidence>
<evidence type="ECO:0000313" key="17">
    <source>
        <dbReference type="EMBL" id="KAK4308271.1"/>
    </source>
</evidence>
<evidence type="ECO:0000256" key="9">
    <source>
        <dbReference type="ARBA" id="ARBA00023170"/>
    </source>
</evidence>
<dbReference type="AlphaFoldDB" id="A0AAE1U501"/>
<dbReference type="SUPFAM" id="SSF53850">
    <property type="entry name" value="Periplasmic binding protein-like II"/>
    <property type="match status" value="1"/>
</dbReference>
<dbReference type="Pfam" id="PF00060">
    <property type="entry name" value="Lig_chan"/>
    <property type="match status" value="1"/>
</dbReference>
<dbReference type="PANTHER" id="PTHR42643:SF24">
    <property type="entry name" value="IONOTROPIC RECEPTOR 60A"/>
    <property type="match status" value="1"/>
</dbReference>
<keyword evidence="11" id="KW-1071">Ligand-gated ion channel</keyword>
<feature type="domain" description="Ionotropic glutamate receptor C-terminal" evidence="15">
    <location>
        <begin position="398"/>
        <end position="670"/>
    </location>
</feature>
<keyword evidence="8 13" id="KW-0472">Membrane</keyword>
<keyword evidence="5 13" id="KW-0812">Transmembrane</keyword>
<dbReference type="GO" id="GO:0015276">
    <property type="term" value="F:ligand-gated monoatomic ion channel activity"/>
    <property type="evidence" value="ECO:0007669"/>
    <property type="project" value="InterPro"/>
</dbReference>
<evidence type="ECO:0000256" key="4">
    <source>
        <dbReference type="ARBA" id="ARBA00022475"/>
    </source>
</evidence>